<sequence>MRDRGEAFDGILHPREGYYEGHYAAVRIAGRDVLRGGRLGALGERGSDALRGTAAATAATRGALARAFRGGLGGALRLALLARGLLGDGGRDQTPLRAGGDVEVLVQVRAGGVGLDRLRLAELEGAVDQGPLVQVLPVHERDGDAGAARAARAAGAVQVRLVLVRDGVVDHVGDVVDVDAAGGDVGRDEHVLLAGLERGHRALALVLAHVAVHAADIEAAVAELVDEALRGTLGAREDDGLAAALCLQDAGDDLVLVERVCPVHEMADVRLREALVGVVGADVDRVRHEAARQRHDRTRHGRREQLGVPHRRDLLEDLLDVGEEAEVEHLVGLVEHDLGRVREVEQTLVGEVDETARGADDDLRAGLELLDLALVRLAAVDGDDARGTAGGEQIHVLVDLDRELAGRHHDQRLDAGLRAQAQTLHHGDAEAEGLAGARLGLADDVLAGKAEGDGLLLDREGVHDAFGRERVHDVLVDAEIGESRHCLLLPVRRALRSLRRLVDGSTPNPYAQARGSDPSPERDPAYRRPPSSPGSRGRRCAPPRRAAAARLG</sequence>
<proteinExistence type="predicted"/>
<comment type="caution">
    <text evidence="2">The sequence shown here is derived from an EMBL/GenBank/DDBJ whole genome shotgun (WGS) entry which is preliminary data.</text>
</comment>
<name>A0A0F0L432_9MICO</name>
<dbReference type="AntiFam" id="ANF00149">
    <property type="entry name" value="Shadow ORF (opposite cshA)"/>
</dbReference>
<evidence type="ECO:0000313" key="3">
    <source>
        <dbReference type="Proteomes" id="UP000033448"/>
    </source>
</evidence>
<evidence type="ECO:0008006" key="4">
    <source>
        <dbReference type="Google" id="ProtNLM"/>
    </source>
</evidence>
<keyword evidence="3" id="KW-1185">Reference proteome</keyword>
<feature type="region of interest" description="Disordered" evidence="1">
    <location>
        <begin position="503"/>
        <end position="552"/>
    </location>
</feature>
<reference evidence="2 3" key="1">
    <citation type="submission" date="2015-02" db="EMBL/GenBank/DDBJ databases">
        <title>Draft genome sequences of ten Microbacterium spp. with emphasis on heavy metal contaminated environments.</title>
        <authorList>
            <person name="Corretto E."/>
        </authorList>
    </citation>
    <scope>NUCLEOTIDE SEQUENCE [LARGE SCALE GENOMIC DNA]</scope>
    <source>
        <strain evidence="2 3">DSM 23848</strain>
    </source>
</reference>
<dbReference type="AlphaFoldDB" id="A0A0F0L432"/>
<accession>A0A0F0L432</accession>
<dbReference type="EMBL" id="JYIT01000051">
    <property type="protein sequence ID" value="KJL27444.1"/>
    <property type="molecule type" value="Genomic_DNA"/>
</dbReference>
<evidence type="ECO:0000313" key="2">
    <source>
        <dbReference type="EMBL" id="KJL27444.1"/>
    </source>
</evidence>
<gene>
    <name evidence="2" type="ORF">RL72_00414</name>
</gene>
<feature type="compositionally biased region" description="Low complexity" evidence="1">
    <location>
        <begin position="543"/>
        <end position="552"/>
    </location>
</feature>
<organism evidence="2 3">
    <name type="scientific">Microbacterium azadirachtae</name>
    <dbReference type="NCBI Taxonomy" id="582680"/>
    <lineage>
        <taxon>Bacteria</taxon>
        <taxon>Bacillati</taxon>
        <taxon>Actinomycetota</taxon>
        <taxon>Actinomycetes</taxon>
        <taxon>Micrococcales</taxon>
        <taxon>Microbacteriaceae</taxon>
        <taxon>Microbacterium</taxon>
    </lineage>
</organism>
<dbReference type="Proteomes" id="UP000033448">
    <property type="component" value="Unassembled WGS sequence"/>
</dbReference>
<protein>
    <recommendedName>
        <fullName evidence="4">NAD-specific glutamate dehydrogenase</fullName>
    </recommendedName>
</protein>
<evidence type="ECO:0000256" key="1">
    <source>
        <dbReference type="SAM" id="MobiDB-lite"/>
    </source>
</evidence>